<dbReference type="InterPro" id="IPR050438">
    <property type="entry name" value="LMW_PTPase"/>
</dbReference>
<evidence type="ECO:0000259" key="1">
    <source>
        <dbReference type="SMART" id="SM00226"/>
    </source>
</evidence>
<sequence length="125" mass="14058">MKLLIVCQGNICPSPAAHYLLKKMLAEEGNDTIQIESAGLLKESSGRNIHPKIARGLKWFGCEASGHQSVFIGDKKLEEYSYLFTSVSNTETALSVADSIYTKKYWQSVHRIHRLSKAWVAFLKE</sequence>
<dbReference type="SMART" id="SM00226">
    <property type="entry name" value="LMWPc"/>
    <property type="match status" value="1"/>
</dbReference>
<protein>
    <recommendedName>
        <fullName evidence="1">Phosphotyrosine protein phosphatase I domain-containing protein</fullName>
    </recommendedName>
</protein>
<evidence type="ECO:0000313" key="2">
    <source>
        <dbReference type="EMBL" id="MBP1040703.1"/>
    </source>
</evidence>
<organism evidence="2 3">
    <name type="scientific">Vagococcus allomyrinae</name>
    <dbReference type="NCBI Taxonomy" id="2794353"/>
    <lineage>
        <taxon>Bacteria</taxon>
        <taxon>Bacillati</taxon>
        <taxon>Bacillota</taxon>
        <taxon>Bacilli</taxon>
        <taxon>Lactobacillales</taxon>
        <taxon>Enterococcaceae</taxon>
        <taxon>Vagococcus</taxon>
    </lineage>
</organism>
<dbReference type="PANTHER" id="PTHR11717">
    <property type="entry name" value="LOW MOLECULAR WEIGHT PROTEIN TYROSINE PHOSPHATASE"/>
    <property type="match status" value="1"/>
</dbReference>
<dbReference type="AlphaFoldDB" id="A0A940PDC1"/>
<dbReference type="EMBL" id="JAEEGA010000003">
    <property type="protein sequence ID" value="MBP1040703.1"/>
    <property type="molecule type" value="Genomic_DNA"/>
</dbReference>
<dbReference type="PANTHER" id="PTHR11717:SF31">
    <property type="entry name" value="LOW MOLECULAR WEIGHT PROTEIN-TYROSINE-PHOSPHATASE ETP-RELATED"/>
    <property type="match status" value="1"/>
</dbReference>
<gene>
    <name evidence="2" type="ORF">I6N95_06780</name>
</gene>
<proteinExistence type="predicted"/>
<name>A0A940PDC1_9ENTE</name>
<dbReference type="InterPro" id="IPR023485">
    <property type="entry name" value="Ptyr_pPase"/>
</dbReference>
<accession>A0A940PDC1</accession>
<dbReference type="SUPFAM" id="SSF52788">
    <property type="entry name" value="Phosphotyrosine protein phosphatases I"/>
    <property type="match status" value="1"/>
</dbReference>
<keyword evidence="3" id="KW-1185">Reference proteome</keyword>
<feature type="domain" description="Phosphotyrosine protein phosphatase I" evidence="1">
    <location>
        <begin position="1"/>
        <end position="125"/>
    </location>
</feature>
<reference evidence="2" key="1">
    <citation type="submission" date="2020-12" db="EMBL/GenBank/DDBJ databases">
        <title>Vagococcus allomyrinae sp. nov. and Enterococcus lavae sp. nov., isolated from the larvae of Allomyrina dichotoma.</title>
        <authorList>
            <person name="Lee S.D."/>
        </authorList>
    </citation>
    <scope>NUCLEOTIDE SEQUENCE</scope>
    <source>
        <strain evidence="2">BWB3-3</strain>
    </source>
</reference>
<dbReference type="RefSeq" id="WP_209525976.1">
    <property type="nucleotide sequence ID" value="NZ_JAEEGA010000003.1"/>
</dbReference>
<dbReference type="GO" id="GO:0004725">
    <property type="term" value="F:protein tyrosine phosphatase activity"/>
    <property type="evidence" value="ECO:0007669"/>
    <property type="project" value="TreeGrafter"/>
</dbReference>
<dbReference type="Proteomes" id="UP000674938">
    <property type="component" value="Unassembled WGS sequence"/>
</dbReference>
<evidence type="ECO:0000313" key="3">
    <source>
        <dbReference type="Proteomes" id="UP000674938"/>
    </source>
</evidence>
<dbReference type="Pfam" id="PF01451">
    <property type="entry name" value="LMWPc"/>
    <property type="match status" value="1"/>
</dbReference>
<dbReference type="InterPro" id="IPR036196">
    <property type="entry name" value="Ptyr_pPase_sf"/>
</dbReference>
<comment type="caution">
    <text evidence="2">The sequence shown here is derived from an EMBL/GenBank/DDBJ whole genome shotgun (WGS) entry which is preliminary data.</text>
</comment>
<dbReference type="Gene3D" id="3.40.50.2300">
    <property type="match status" value="1"/>
</dbReference>